<keyword evidence="1" id="KW-0472">Membrane</keyword>
<dbReference type="InterPro" id="IPR050879">
    <property type="entry name" value="Acyltransferase_3"/>
</dbReference>
<reference evidence="3" key="1">
    <citation type="submission" date="2021-02" db="EMBL/GenBank/DDBJ databases">
        <authorList>
            <person name="Nowell W R."/>
        </authorList>
    </citation>
    <scope>NUCLEOTIDE SEQUENCE</scope>
    <source>
        <strain evidence="3">Ploen Becks lab</strain>
    </source>
</reference>
<dbReference type="PANTHER" id="PTHR23028:SF53">
    <property type="entry name" value="ACYL_TRANSF_3 DOMAIN-CONTAINING PROTEIN"/>
    <property type="match status" value="1"/>
</dbReference>
<organism evidence="3 4">
    <name type="scientific">Brachionus calyciflorus</name>
    <dbReference type="NCBI Taxonomy" id="104777"/>
    <lineage>
        <taxon>Eukaryota</taxon>
        <taxon>Metazoa</taxon>
        <taxon>Spiralia</taxon>
        <taxon>Gnathifera</taxon>
        <taxon>Rotifera</taxon>
        <taxon>Eurotatoria</taxon>
        <taxon>Monogononta</taxon>
        <taxon>Pseudotrocha</taxon>
        <taxon>Ploima</taxon>
        <taxon>Brachionidae</taxon>
        <taxon>Brachionus</taxon>
    </lineage>
</organism>
<dbReference type="GO" id="GO:0016747">
    <property type="term" value="F:acyltransferase activity, transferring groups other than amino-acyl groups"/>
    <property type="evidence" value="ECO:0007669"/>
    <property type="project" value="InterPro"/>
</dbReference>
<evidence type="ECO:0000313" key="3">
    <source>
        <dbReference type="EMBL" id="CAF0913166.1"/>
    </source>
</evidence>
<feature type="transmembrane region" description="Helical" evidence="1">
    <location>
        <begin position="290"/>
        <end position="308"/>
    </location>
</feature>
<dbReference type="EMBL" id="CAJNOC010002112">
    <property type="protein sequence ID" value="CAF0913166.1"/>
    <property type="molecule type" value="Genomic_DNA"/>
</dbReference>
<dbReference type="GO" id="GO:0000271">
    <property type="term" value="P:polysaccharide biosynthetic process"/>
    <property type="evidence" value="ECO:0007669"/>
    <property type="project" value="TreeGrafter"/>
</dbReference>
<feature type="transmembrane region" description="Helical" evidence="1">
    <location>
        <begin position="93"/>
        <end position="114"/>
    </location>
</feature>
<feature type="transmembrane region" description="Helical" evidence="1">
    <location>
        <begin position="134"/>
        <end position="154"/>
    </location>
</feature>
<evidence type="ECO:0000256" key="1">
    <source>
        <dbReference type="SAM" id="Phobius"/>
    </source>
</evidence>
<evidence type="ECO:0000259" key="2">
    <source>
        <dbReference type="Pfam" id="PF01757"/>
    </source>
</evidence>
<feature type="transmembrane region" description="Helical" evidence="1">
    <location>
        <begin position="49"/>
        <end position="67"/>
    </location>
</feature>
<dbReference type="InterPro" id="IPR002656">
    <property type="entry name" value="Acyl_transf_3_dom"/>
</dbReference>
<dbReference type="GO" id="GO:0016020">
    <property type="term" value="C:membrane"/>
    <property type="evidence" value="ECO:0007669"/>
    <property type="project" value="TreeGrafter"/>
</dbReference>
<name>A0A814AH30_9BILA</name>
<proteinExistence type="predicted"/>
<protein>
    <recommendedName>
        <fullName evidence="2">Acyltransferase 3 domain-containing protein</fullName>
    </recommendedName>
</protein>
<feature type="transmembrane region" description="Helical" evidence="1">
    <location>
        <begin position="200"/>
        <end position="217"/>
    </location>
</feature>
<feature type="domain" description="Acyltransferase 3" evidence="2">
    <location>
        <begin position="12"/>
        <end position="331"/>
    </location>
</feature>
<comment type="caution">
    <text evidence="3">The sequence shown here is derived from an EMBL/GenBank/DDBJ whole genome shotgun (WGS) entry which is preliminary data.</text>
</comment>
<gene>
    <name evidence="3" type="ORF">OXX778_LOCUS12010</name>
</gene>
<dbReference type="Proteomes" id="UP000663879">
    <property type="component" value="Unassembled WGS sequence"/>
</dbReference>
<dbReference type="AlphaFoldDB" id="A0A814AH30"/>
<keyword evidence="1" id="KW-0812">Transmembrane</keyword>
<sequence length="375" mass="44147">MSSQNKEEKHFGYLDGYRGFLAIFVVITHSKMTSKCELVDFIFVRGEQVAVNGFFVLSAFLLTYLLIKDFENSSKPILLTILKYFIRRFFRIYLVYFIVVTGLSFGPKILAGHYSYSPWFNLITLDNTGWNHLWTVPAEIKYYFFIPIFAYLFTRFEKLKLLILIGCILFTQLNREYNLIVKPSDFVFEKRHFLHVRFSVFFYGTIAAFTLHIIESYEKLTKTIKNKLVQISINISSVLLLLYSIRIHDYNHKLSRDTTGGYWSLIVLAMTLGHPNILSNIFSNEFLRNCGRFSFGIYLLHPIFIQLTLNLKYTQLQIDFTFVVMVKTYCAGCLFFYIIEKNCMNLGNLCIRQMEKLSFFNQHMILNQQENELPK</sequence>
<dbReference type="PANTHER" id="PTHR23028">
    <property type="entry name" value="ACETYLTRANSFERASE"/>
    <property type="match status" value="1"/>
</dbReference>
<keyword evidence="1" id="KW-1133">Transmembrane helix</keyword>
<feature type="transmembrane region" description="Helical" evidence="1">
    <location>
        <begin position="320"/>
        <end position="339"/>
    </location>
</feature>
<dbReference type="Pfam" id="PF01757">
    <property type="entry name" value="Acyl_transf_3"/>
    <property type="match status" value="1"/>
</dbReference>
<evidence type="ECO:0000313" key="4">
    <source>
        <dbReference type="Proteomes" id="UP000663879"/>
    </source>
</evidence>
<accession>A0A814AH30</accession>
<feature type="transmembrane region" description="Helical" evidence="1">
    <location>
        <begin position="161"/>
        <end position="180"/>
    </location>
</feature>
<keyword evidence="4" id="KW-1185">Reference proteome</keyword>
<dbReference type="OrthoDB" id="2148986at2759"/>
<feature type="transmembrane region" description="Helical" evidence="1">
    <location>
        <begin position="229"/>
        <end position="248"/>
    </location>
</feature>
<feature type="transmembrane region" description="Helical" evidence="1">
    <location>
        <begin position="260"/>
        <end position="278"/>
    </location>
</feature>